<evidence type="ECO:0000313" key="3">
    <source>
        <dbReference type="Proteomes" id="UP001370490"/>
    </source>
</evidence>
<proteinExistence type="predicted"/>
<feature type="compositionally biased region" description="Polar residues" evidence="1">
    <location>
        <begin position="182"/>
        <end position="207"/>
    </location>
</feature>
<gene>
    <name evidence="2" type="ORF">RJ641_027405</name>
</gene>
<sequence length="369" mass="40337">MDSLLANYASSDEEEDAQQQQTSTTTKLIAPASSSLFFSLPKPSFLSLPTPKKDNLSSSLPKFKNEEEQQKSPKPSSSSIFSSLPKPKSQSSTNFDQFPKRVVQFNPPPINPSSIKSQDSDDEDEREARKKPNASSSSSSAQNSSVSSFLSSIPAPKNSVPALGALPSSASGRRAVVETDFPPSTNDSAIDTSGTSYEANGADGSSSTSYGAVNLPFESYSNSSVDDQSNLGFVGADYENYNYGSYENYGNYGYHGNNWVGRTQESGVHVDVAMGRKRGRNEVPTEIIEVKQDELMKNRPREDQAKLTGIAFGPSYQPVSTKGKPSKLQKRKHQIGSLHYDMKQKEMELQERRAKGFLTKAETQAKYGW</sequence>
<feature type="region of interest" description="Disordered" evidence="1">
    <location>
        <begin position="314"/>
        <end position="334"/>
    </location>
</feature>
<feature type="compositionally biased region" description="Low complexity" evidence="1">
    <location>
        <begin position="72"/>
        <end position="89"/>
    </location>
</feature>
<dbReference type="EMBL" id="JBAMMX010000004">
    <property type="protein sequence ID" value="KAK6942028.1"/>
    <property type="molecule type" value="Genomic_DNA"/>
</dbReference>
<evidence type="ECO:0000313" key="2">
    <source>
        <dbReference type="EMBL" id="KAK6942028.1"/>
    </source>
</evidence>
<comment type="caution">
    <text evidence="2">The sequence shown here is derived from an EMBL/GenBank/DDBJ whole genome shotgun (WGS) entry which is preliminary data.</text>
</comment>
<reference evidence="2 3" key="1">
    <citation type="submission" date="2023-12" db="EMBL/GenBank/DDBJ databases">
        <title>A high-quality genome assembly for Dillenia turbinata (Dilleniales).</title>
        <authorList>
            <person name="Chanderbali A."/>
        </authorList>
    </citation>
    <scope>NUCLEOTIDE SEQUENCE [LARGE SCALE GENOMIC DNA]</scope>
    <source>
        <strain evidence="2">LSX21</strain>
        <tissue evidence="2">Leaf</tissue>
    </source>
</reference>
<feature type="compositionally biased region" description="Low complexity" evidence="1">
    <location>
        <begin position="135"/>
        <end position="152"/>
    </location>
</feature>
<name>A0AAN8W8S8_9MAGN</name>
<feature type="compositionally biased region" description="Basic residues" evidence="1">
    <location>
        <begin position="324"/>
        <end position="334"/>
    </location>
</feature>
<dbReference type="InterPro" id="IPR018800">
    <property type="entry name" value="PRCC"/>
</dbReference>
<dbReference type="PANTHER" id="PTHR13621">
    <property type="entry name" value="PROLINE-RICH PROTEIN PRCC"/>
    <property type="match status" value="1"/>
</dbReference>
<organism evidence="2 3">
    <name type="scientific">Dillenia turbinata</name>
    <dbReference type="NCBI Taxonomy" id="194707"/>
    <lineage>
        <taxon>Eukaryota</taxon>
        <taxon>Viridiplantae</taxon>
        <taxon>Streptophyta</taxon>
        <taxon>Embryophyta</taxon>
        <taxon>Tracheophyta</taxon>
        <taxon>Spermatophyta</taxon>
        <taxon>Magnoliopsida</taxon>
        <taxon>eudicotyledons</taxon>
        <taxon>Gunneridae</taxon>
        <taxon>Pentapetalae</taxon>
        <taxon>Dilleniales</taxon>
        <taxon>Dilleniaceae</taxon>
        <taxon>Dillenia</taxon>
    </lineage>
</organism>
<protein>
    <submittedName>
        <fullName evidence="2">Proline-rich protein PRCC</fullName>
    </submittedName>
</protein>
<feature type="region of interest" description="Disordered" evidence="1">
    <location>
        <begin position="1"/>
        <end position="30"/>
    </location>
</feature>
<feature type="region of interest" description="Disordered" evidence="1">
    <location>
        <begin position="44"/>
        <end position="207"/>
    </location>
</feature>
<accession>A0AAN8W8S8</accession>
<evidence type="ECO:0000256" key="1">
    <source>
        <dbReference type="SAM" id="MobiDB-lite"/>
    </source>
</evidence>
<dbReference type="GO" id="GO:0005634">
    <property type="term" value="C:nucleus"/>
    <property type="evidence" value="ECO:0007669"/>
    <property type="project" value="TreeGrafter"/>
</dbReference>
<dbReference type="AlphaFoldDB" id="A0AAN8W8S8"/>
<dbReference type="Pfam" id="PF10253">
    <property type="entry name" value="PRCC"/>
    <property type="match status" value="1"/>
</dbReference>
<dbReference type="PANTHER" id="PTHR13621:SF2">
    <property type="entry name" value="PROLINE-RICH PROTEIN PRCC"/>
    <property type="match status" value="1"/>
</dbReference>
<keyword evidence="3" id="KW-1185">Reference proteome</keyword>
<dbReference type="Proteomes" id="UP001370490">
    <property type="component" value="Unassembled WGS sequence"/>
</dbReference>